<evidence type="ECO:0000256" key="1">
    <source>
        <dbReference type="SAM" id="MobiDB-lite"/>
    </source>
</evidence>
<feature type="compositionally biased region" description="Pro residues" evidence="1">
    <location>
        <begin position="834"/>
        <end position="844"/>
    </location>
</feature>
<feature type="compositionally biased region" description="Polar residues" evidence="1">
    <location>
        <begin position="816"/>
        <end position="828"/>
    </location>
</feature>
<feature type="compositionally biased region" description="Polar residues" evidence="1">
    <location>
        <begin position="868"/>
        <end position="877"/>
    </location>
</feature>
<feature type="compositionally biased region" description="Polar residues" evidence="1">
    <location>
        <begin position="846"/>
        <end position="859"/>
    </location>
</feature>
<proteinExistence type="predicted"/>
<feature type="compositionally biased region" description="Polar residues" evidence="1">
    <location>
        <begin position="30"/>
        <end position="41"/>
    </location>
</feature>
<feature type="compositionally biased region" description="Polar residues" evidence="1">
    <location>
        <begin position="462"/>
        <end position="471"/>
    </location>
</feature>
<gene>
    <name evidence="3" type="ORF">BC938DRAFT_479713</name>
</gene>
<feature type="region of interest" description="Disordered" evidence="1">
    <location>
        <begin position="777"/>
        <end position="966"/>
    </location>
</feature>
<evidence type="ECO:0000313" key="4">
    <source>
        <dbReference type="Proteomes" id="UP000274822"/>
    </source>
</evidence>
<feature type="compositionally biased region" description="Polar residues" evidence="1">
    <location>
        <begin position="489"/>
        <end position="509"/>
    </location>
</feature>
<feature type="compositionally biased region" description="Polar residues" evidence="1">
    <location>
        <begin position="587"/>
        <end position="598"/>
    </location>
</feature>
<feature type="region of interest" description="Disordered" evidence="1">
    <location>
        <begin position="120"/>
        <end position="165"/>
    </location>
</feature>
<name>A0A433QKA5_9FUNG</name>
<evidence type="ECO:0000256" key="2">
    <source>
        <dbReference type="SAM" id="Phobius"/>
    </source>
</evidence>
<feature type="compositionally biased region" description="Basic and acidic residues" evidence="1">
    <location>
        <begin position="733"/>
        <end position="751"/>
    </location>
</feature>
<keyword evidence="2" id="KW-0472">Membrane</keyword>
<feature type="compositionally biased region" description="Basic and acidic residues" evidence="1">
    <location>
        <begin position="477"/>
        <end position="488"/>
    </location>
</feature>
<feature type="compositionally biased region" description="Polar residues" evidence="1">
    <location>
        <begin position="412"/>
        <end position="432"/>
    </location>
</feature>
<organism evidence="3 4">
    <name type="scientific">Jimgerdemannia flammicorona</name>
    <dbReference type="NCBI Taxonomy" id="994334"/>
    <lineage>
        <taxon>Eukaryota</taxon>
        <taxon>Fungi</taxon>
        <taxon>Fungi incertae sedis</taxon>
        <taxon>Mucoromycota</taxon>
        <taxon>Mucoromycotina</taxon>
        <taxon>Endogonomycetes</taxon>
        <taxon>Endogonales</taxon>
        <taxon>Endogonaceae</taxon>
        <taxon>Jimgerdemannia</taxon>
    </lineage>
</organism>
<feature type="compositionally biased region" description="Polar residues" evidence="1">
    <location>
        <begin position="948"/>
        <end position="959"/>
    </location>
</feature>
<feature type="region of interest" description="Disordered" evidence="1">
    <location>
        <begin position="632"/>
        <end position="679"/>
    </location>
</feature>
<dbReference type="AlphaFoldDB" id="A0A433QKA5"/>
<keyword evidence="2" id="KW-1133">Transmembrane helix</keyword>
<feature type="region of interest" description="Disordered" evidence="1">
    <location>
        <begin position="1"/>
        <end position="88"/>
    </location>
</feature>
<feature type="transmembrane region" description="Helical" evidence="2">
    <location>
        <begin position="1100"/>
        <end position="1126"/>
    </location>
</feature>
<dbReference type="Proteomes" id="UP000274822">
    <property type="component" value="Unassembled WGS sequence"/>
</dbReference>
<feature type="compositionally biased region" description="Polar residues" evidence="1">
    <location>
        <begin position="887"/>
        <end position="910"/>
    </location>
</feature>
<reference evidence="3 4" key="1">
    <citation type="journal article" date="2018" name="New Phytol.">
        <title>Phylogenomics of Endogonaceae and evolution of mycorrhizas within Mucoromycota.</title>
        <authorList>
            <person name="Chang Y."/>
            <person name="Desiro A."/>
            <person name="Na H."/>
            <person name="Sandor L."/>
            <person name="Lipzen A."/>
            <person name="Clum A."/>
            <person name="Barry K."/>
            <person name="Grigoriev I.V."/>
            <person name="Martin F.M."/>
            <person name="Stajich J.E."/>
            <person name="Smith M.E."/>
            <person name="Bonito G."/>
            <person name="Spatafora J.W."/>
        </authorList>
    </citation>
    <scope>NUCLEOTIDE SEQUENCE [LARGE SCALE GENOMIC DNA]</scope>
    <source>
        <strain evidence="3 4">AD002</strain>
    </source>
</reference>
<feature type="region of interest" description="Disordered" evidence="1">
    <location>
        <begin position="981"/>
        <end position="1009"/>
    </location>
</feature>
<keyword evidence="2" id="KW-0812">Transmembrane</keyword>
<feature type="region of interest" description="Disordered" evidence="1">
    <location>
        <begin position="691"/>
        <end position="763"/>
    </location>
</feature>
<comment type="caution">
    <text evidence="3">The sequence shown here is derived from an EMBL/GenBank/DDBJ whole genome shotgun (WGS) entry which is preliminary data.</text>
</comment>
<feature type="region of interest" description="Disordered" evidence="1">
    <location>
        <begin position="328"/>
        <end position="598"/>
    </location>
</feature>
<feature type="compositionally biased region" description="Polar residues" evidence="1">
    <location>
        <begin position="525"/>
        <end position="541"/>
    </location>
</feature>
<protein>
    <submittedName>
        <fullName evidence="3">Uncharacterized protein</fullName>
    </submittedName>
</protein>
<evidence type="ECO:0000313" key="3">
    <source>
        <dbReference type="EMBL" id="RUS30212.1"/>
    </source>
</evidence>
<dbReference type="EMBL" id="RBNJ01004147">
    <property type="protein sequence ID" value="RUS30212.1"/>
    <property type="molecule type" value="Genomic_DNA"/>
</dbReference>
<keyword evidence="4" id="KW-1185">Reference proteome</keyword>
<feature type="compositionally biased region" description="Polar residues" evidence="1">
    <location>
        <begin position="798"/>
        <end position="807"/>
    </location>
</feature>
<accession>A0A433QKA5</accession>
<sequence length="1130" mass="125676">MFSRYVGSDVLSKKSRNSRNSTSKPPPTNGSSRPAENTAPSTLDIDRPLATPQEHPKAYPSTSEGTHDRPLSRPPPPHNGPLSSPLPAMDAAYNHRLRTKPPHRTSAGFYTFDAAYNQSVPTRPAEYPTRPPPDDQERSPRTFSTMDGGAYNRPPPHNRTFISMDDGAYNQPPPHSATLTTDNTYNYFLSTLSPHDTLNPTYNPWASPNPDPSFSSVDASYGWTNGNVRPIYDWTNGNVRPIYDWTNGNVRPIYIHSPGYLYPRNDFPSLDAAYERANGYARPPPDPRYAYPPQGFSTTASVYDRPLDPGYARWPDAAFATTDSIYDRSNNTAHSTLDPAYTRETARSTLDPAYSREAARSTLDPANDREAGRSTLDPANTREAALSTLDPANTREAARSTLDPANTREAARSTTDSAYDRSNNTTRSTLDPSYNRPPKSEAPFYSSYDHPRLTTEPAYDRPNNTTRSTIDSGYARPPKDFFTTHDHSNNASRSAQDPTYSQPTTNASHSALDPAYSRSVRKSDTTFTDSASDGPNTNIPPRSTLDPEYTRPPRSDPVFITTEYVYDRSLTSDPPRQTDPYARPTYPTLNSDITSTEYTPPDAARAVVENARAMGEPVYARTFQDPARALTEAEYGRQSARAPPPREREAGMVNEDGEYGRPREAGRTNGDGEYGRPREVHRAIMDIDYARPRVASKSTTDLDNNPARKASRSSTDLDHHRSLHASLSTTDLDYSRPDDTKRSSADIDYNRPRGTKNSITNPDYNLLRDILPSLMNIDSDKTSRQPINTTDRTRDIQGYSSPKSPSLTHDIEASPISLSPPQTPSYTLTDPGYTRPPPNIPPPRNSSLASANQGHSRPISSLPPRLASASQGHSRPISSPPPLRNASLASPPSTASHQPSAEPTRNRPFSSPTPPRKSSLPAKDPLHISPTSPVQQFKEVLLDGPYNRSGSRARTQSTLRLDAPQDRPLSAASTVASVIASTSSRIGSQGSGYNARPRKSKSMPTQLNEDDDALRPKRVFSMYDFELEVNLSRLDTTFQVNRLVWFPYELFREQRMIAKSSFAIVYLARVWRPDGTGFWDHRGHGVVVLKEIDETLMNEVGYFILFIYEGCVDVFFFWTTSFVRLFRRHA</sequence>